<evidence type="ECO:0000256" key="2">
    <source>
        <dbReference type="ARBA" id="ARBA00033753"/>
    </source>
</evidence>
<dbReference type="CDD" id="cd09281">
    <property type="entry name" value="UPF0066"/>
    <property type="match status" value="1"/>
</dbReference>
<dbReference type="Gene3D" id="2.40.30.70">
    <property type="entry name" value="YaeB-like"/>
    <property type="match status" value="1"/>
</dbReference>
<sequence>MDNDAGHEGPHHLLRTIGIIRSCYREKFGIPRQAGLTPSARAELELAGPYARAEMVRGLEQFSHLWLVFLFHDATSEGWQRTVRPPRLGGRRRLGVFATRSPHRPNHIGLSAVSLLGVECSGGGVRLKLGGVDLLDGTPVLDIKPYLPYSDLIEAATSGWTDTDSRAVPVIFTPAAASFGAAYRERTGRALLPLVEEVLRQDPRPASQRGRRTGFAMTLWDVNIRWQVTETCFLVDYCEWLEGREGLSSG</sequence>
<dbReference type="InterPro" id="IPR036413">
    <property type="entry name" value="YaeB-like_sf"/>
</dbReference>
<accession>A0A1M5WKX6</accession>
<dbReference type="PANTHER" id="PTHR12818:SF0">
    <property type="entry name" value="TRNA (ADENINE(37)-N6)-METHYLTRANSFERASE"/>
    <property type="match status" value="1"/>
</dbReference>
<dbReference type="GO" id="GO:0008168">
    <property type="term" value="F:methyltransferase activity"/>
    <property type="evidence" value="ECO:0007669"/>
    <property type="project" value="UniProtKB-KW"/>
</dbReference>
<dbReference type="Proteomes" id="UP000184139">
    <property type="component" value="Unassembled WGS sequence"/>
</dbReference>
<name>A0A1M5WKX6_9BACT</name>
<evidence type="ECO:0000313" key="5">
    <source>
        <dbReference type="Proteomes" id="UP000184139"/>
    </source>
</evidence>
<dbReference type="RefSeq" id="WP_208609776.1">
    <property type="nucleotide sequence ID" value="NZ_FQXS01000013.1"/>
</dbReference>
<dbReference type="EMBL" id="FQXS01000013">
    <property type="protein sequence ID" value="SHH88189.1"/>
    <property type="molecule type" value="Genomic_DNA"/>
</dbReference>
<keyword evidence="1" id="KW-0949">S-adenosyl-L-methionine</keyword>
<feature type="domain" description="TsaA-like" evidence="3">
    <location>
        <begin position="14"/>
        <end position="155"/>
    </location>
</feature>
<dbReference type="Pfam" id="PF01980">
    <property type="entry name" value="TrmO_N"/>
    <property type="match status" value="1"/>
</dbReference>
<keyword evidence="4" id="KW-0808">Transferase</keyword>
<dbReference type="SUPFAM" id="SSF118196">
    <property type="entry name" value="YaeB-like"/>
    <property type="match status" value="1"/>
</dbReference>
<dbReference type="PANTHER" id="PTHR12818">
    <property type="entry name" value="TRNA (ADENINE(37)-N6)-METHYLTRANSFERASE"/>
    <property type="match status" value="1"/>
</dbReference>
<dbReference type="PROSITE" id="PS51668">
    <property type="entry name" value="TSAA_2"/>
    <property type="match status" value="1"/>
</dbReference>
<keyword evidence="4" id="KW-0489">Methyltransferase</keyword>
<dbReference type="InterPro" id="IPR041369">
    <property type="entry name" value="TrmO_C"/>
</dbReference>
<evidence type="ECO:0000313" key="4">
    <source>
        <dbReference type="EMBL" id="SHH88189.1"/>
    </source>
</evidence>
<dbReference type="InterPro" id="IPR023370">
    <property type="entry name" value="TrmO-like_N"/>
</dbReference>
<dbReference type="STRING" id="1121409.SAMN02745124_02379"/>
<reference evidence="4 5" key="1">
    <citation type="submission" date="2016-11" db="EMBL/GenBank/DDBJ databases">
        <authorList>
            <person name="Jaros S."/>
            <person name="Januszkiewicz K."/>
            <person name="Wedrychowicz H."/>
        </authorList>
    </citation>
    <scope>NUCLEOTIDE SEQUENCE [LARGE SCALE GENOMIC DNA]</scope>
    <source>
        <strain evidence="4 5">DSM 9705</strain>
    </source>
</reference>
<dbReference type="InterPro" id="IPR023368">
    <property type="entry name" value="UPF0066_cons_site"/>
</dbReference>
<evidence type="ECO:0000256" key="1">
    <source>
        <dbReference type="ARBA" id="ARBA00022691"/>
    </source>
</evidence>
<dbReference type="Pfam" id="PF18389">
    <property type="entry name" value="TrmO_C"/>
    <property type="match status" value="1"/>
</dbReference>
<dbReference type="GO" id="GO:0032259">
    <property type="term" value="P:methylation"/>
    <property type="evidence" value="ECO:0007669"/>
    <property type="project" value="UniProtKB-KW"/>
</dbReference>
<proteinExistence type="inferred from homology"/>
<protein>
    <submittedName>
        <fullName evidence="4">tRNA-Thr(GGU) m(6)t(6)A37 methyltransferase TsaA</fullName>
    </submittedName>
</protein>
<comment type="similarity">
    <text evidence="2">Belongs to the tRNA methyltransferase O family.</text>
</comment>
<gene>
    <name evidence="4" type="ORF">SAMN02745124_02379</name>
</gene>
<dbReference type="NCBIfam" id="TIGR00104">
    <property type="entry name" value="tRNA_TsaA"/>
    <property type="match status" value="1"/>
</dbReference>
<dbReference type="Gene3D" id="3.30.2310.10">
    <property type="entry name" value="YaeB-like"/>
    <property type="match status" value="1"/>
</dbReference>
<dbReference type="InterPro" id="IPR036414">
    <property type="entry name" value="YaeB_N_sf"/>
</dbReference>
<dbReference type="InterPro" id="IPR040372">
    <property type="entry name" value="YaeB-like"/>
</dbReference>
<dbReference type="AlphaFoldDB" id="A0A1M5WKX6"/>
<keyword evidence="5" id="KW-1185">Reference proteome</keyword>
<dbReference type="PROSITE" id="PS01318">
    <property type="entry name" value="TSAA_1"/>
    <property type="match status" value="1"/>
</dbReference>
<evidence type="ECO:0000259" key="3">
    <source>
        <dbReference type="PROSITE" id="PS51668"/>
    </source>
</evidence>
<organism evidence="4 5">
    <name type="scientific">Desulfofustis glycolicus DSM 9705</name>
    <dbReference type="NCBI Taxonomy" id="1121409"/>
    <lineage>
        <taxon>Bacteria</taxon>
        <taxon>Pseudomonadati</taxon>
        <taxon>Thermodesulfobacteriota</taxon>
        <taxon>Desulfobulbia</taxon>
        <taxon>Desulfobulbales</taxon>
        <taxon>Desulfocapsaceae</taxon>
        <taxon>Desulfofustis</taxon>
    </lineage>
</organism>